<dbReference type="Gene3D" id="2.40.128.680">
    <property type="match status" value="1"/>
</dbReference>
<dbReference type="CDD" id="cd09271">
    <property type="entry name" value="RNase_H2-C"/>
    <property type="match status" value="1"/>
</dbReference>
<proteinExistence type="predicted"/>
<name>A0A2H1VFB1_SPOFR</name>
<dbReference type="InterPro" id="IPR052863">
    <property type="entry name" value="RNase_H2_subunit_C"/>
</dbReference>
<evidence type="ECO:0000313" key="1">
    <source>
        <dbReference type="EMBL" id="SOQ39528.1"/>
    </source>
</evidence>
<dbReference type="Pfam" id="PF08615">
    <property type="entry name" value="RNase_H2_suC"/>
    <property type="match status" value="1"/>
</dbReference>
<dbReference type="PANTHER" id="PTHR47063">
    <property type="entry name" value="RIBONUCLEASE H2 SUBUNIT C"/>
    <property type="match status" value="1"/>
</dbReference>
<dbReference type="GO" id="GO:0006401">
    <property type="term" value="P:RNA catabolic process"/>
    <property type="evidence" value="ECO:0007669"/>
    <property type="project" value="InterPro"/>
</dbReference>
<reference evidence="1" key="1">
    <citation type="submission" date="2016-07" db="EMBL/GenBank/DDBJ databases">
        <authorList>
            <person name="Bretaudeau A."/>
        </authorList>
    </citation>
    <scope>NUCLEOTIDE SEQUENCE</scope>
    <source>
        <strain evidence="1">Rice</strain>
        <tissue evidence="1">Whole body</tissue>
    </source>
</reference>
<organism evidence="1">
    <name type="scientific">Spodoptera frugiperda</name>
    <name type="common">Fall armyworm</name>
    <dbReference type="NCBI Taxonomy" id="7108"/>
    <lineage>
        <taxon>Eukaryota</taxon>
        <taxon>Metazoa</taxon>
        <taxon>Ecdysozoa</taxon>
        <taxon>Arthropoda</taxon>
        <taxon>Hexapoda</taxon>
        <taxon>Insecta</taxon>
        <taxon>Pterygota</taxon>
        <taxon>Neoptera</taxon>
        <taxon>Endopterygota</taxon>
        <taxon>Lepidoptera</taxon>
        <taxon>Glossata</taxon>
        <taxon>Ditrysia</taxon>
        <taxon>Noctuoidea</taxon>
        <taxon>Noctuidae</taxon>
        <taxon>Amphipyrinae</taxon>
        <taxon>Spodoptera</taxon>
    </lineage>
</organism>
<sequence length="236" mass="27286">MSIQVENNLKTEEHKDKFEQTAHYIPCKIDSDGPANVEKYFVPYIVDKDGELTASFRGHSLDGKKMTLPEGYRAVTVTETKRPLAEDAERKFQVTGGFKDFTYWNWDQKPTKNDKMERAFDWIDISDAYKPVNERTDHLMVSNRRRPWTLETPEALQSSSDSRRVVSWNTTHEYESLAWLETSRVPRQTVTFRYFGNVASAIITDELERILRPGEVIVSGGLSAQLLFVGIFYPYT</sequence>
<dbReference type="PANTHER" id="PTHR47063:SF1">
    <property type="entry name" value="RIBONUCLEASE H2 SUBUNIT C"/>
    <property type="match status" value="1"/>
</dbReference>
<dbReference type="GO" id="GO:0032299">
    <property type="term" value="C:ribonuclease H2 complex"/>
    <property type="evidence" value="ECO:0007669"/>
    <property type="project" value="InterPro"/>
</dbReference>
<dbReference type="InterPro" id="IPR013924">
    <property type="entry name" value="RNase_H2_suC"/>
</dbReference>
<dbReference type="EMBL" id="ODYU01002269">
    <property type="protein sequence ID" value="SOQ39528.1"/>
    <property type="molecule type" value="Genomic_DNA"/>
</dbReference>
<gene>
    <name evidence="1" type="ORF">SFRICE_013662</name>
</gene>
<protein>
    <submittedName>
        <fullName evidence="1">SFRICE_013662</fullName>
    </submittedName>
</protein>
<dbReference type="AlphaFoldDB" id="A0A2H1VFB1"/>
<accession>A0A2H1VFB1</accession>